<organism evidence="4 7">
    <name type="scientific">Candidatus Rhodobacter oscarellae</name>
    <dbReference type="NCBI Taxonomy" id="1675527"/>
    <lineage>
        <taxon>Bacteria</taxon>
        <taxon>Pseudomonadati</taxon>
        <taxon>Pseudomonadota</taxon>
        <taxon>Alphaproteobacteria</taxon>
        <taxon>Rhodobacterales</taxon>
        <taxon>Rhodobacter group</taxon>
        <taxon>Rhodobacter</taxon>
    </lineage>
</organism>
<dbReference type="PATRIC" id="fig|1675527.3.peg.1074"/>
<evidence type="ECO:0000313" key="6">
    <source>
        <dbReference type="EMBL" id="KMW59678.1"/>
    </source>
</evidence>
<gene>
    <name evidence="3" type="ORF">AIOL_001009</name>
    <name evidence="4" type="ORF">AIOL_001156</name>
    <name evidence="5" type="ORF">AIOL_003406</name>
    <name evidence="6" type="ORF">AIOL_004660</name>
</gene>
<dbReference type="EMBL" id="LFTY01000002">
    <property type="protein sequence ID" value="KMW58433.1"/>
    <property type="molecule type" value="Genomic_DNA"/>
</dbReference>
<reference evidence="4 7" key="1">
    <citation type="submission" date="2015-06" db="EMBL/GenBank/DDBJ databases">
        <title>Draft genome sequence of an Alphaproteobacteria species associated to the Mediterranean sponge Oscarella lobularis.</title>
        <authorList>
            <person name="Jourda C."/>
            <person name="Santini S."/>
            <person name="Claverie J.-M."/>
        </authorList>
    </citation>
    <scope>NUCLEOTIDE SEQUENCE [LARGE SCALE GENOMIC DNA]</scope>
    <source>
        <strain evidence="4">IGS</strain>
    </source>
</reference>
<proteinExistence type="predicted"/>
<dbReference type="InterPro" id="IPR047650">
    <property type="entry name" value="Transpos_IS110"/>
</dbReference>
<evidence type="ECO:0000313" key="7">
    <source>
        <dbReference type="Proteomes" id="UP000037178"/>
    </source>
</evidence>
<feature type="domain" description="Transposase IS116/IS110/IS902 C-terminal" evidence="2">
    <location>
        <begin position="216"/>
        <end position="293"/>
    </location>
</feature>
<dbReference type="Pfam" id="PF02371">
    <property type="entry name" value="Transposase_20"/>
    <property type="match status" value="1"/>
</dbReference>
<dbReference type="EMBL" id="LFTY01000002">
    <property type="protein sequence ID" value="KMW59678.1"/>
    <property type="molecule type" value="Genomic_DNA"/>
</dbReference>
<keyword evidence="7" id="KW-1185">Reference proteome</keyword>
<protein>
    <submittedName>
        <fullName evidence="4">Mobile element protein</fullName>
    </submittedName>
</protein>
<sequence length="346" mass="38179">MSHYVGLDVSVKEVSICVVNIEGDVIARGSVATDPDQISNFIAEHAAAAERVVHESGILAIWLTRELDKRGVPIICIDARLAHKALSGRINKTDRGDAEGLAHLARTGWFTPVHIRSEASERVRVLIGTRERLIRMRKDLEAHVRGVLKTFGIRMTAIQRSNQRGGFRDQLAQAGQTDLAIELMADAFNPIHRALCAAADAMEDELREIARGSDLAQRLMTVPGVGPVVALSYIATLDNEARFKRATDVGAFLGLTPRRFQSGDTDWSGRISKCGDRDLRRLLYAAGFTLISQVRRASPLRAWAVRLSERKGIKHAAVAAARKLAVIMLRIWRDGTTFHATREVRA</sequence>
<evidence type="ECO:0000259" key="2">
    <source>
        <dbReference type="Pfam" id="PF02371"/>
    </source>
</evidence>
<dbReference type="PANTHER" id="PTHR33055:SF3">
    <property type="entry name" value="PUTATIVE TRANSPOSASE FOR IS117-RELATED"/>
    <property type="match status" value="1"/>
</dbReference>
<dbReference type="PANTHER" id="PTHR33055">
    <property type="entry name" value="TRANSPOSASE FOR INSERTION SEQUENCE ELEMENT IS1111A"/>
    <property type="match status" value="1"/>
</dbReference>
<dbReference type="OrthoDB" id="8261795at2"/>
<dbReference type="EMBL" id="LFTY01000002">
    <property type="protein sequence ID" value="KMW56057.1"/>
    <property type="molecule type" value="Genomic_DNA"/>
</dbReference>
<accession>A0A0J9E332</accession>
<dbReference type="GO" id="GO:0006313">
    <property type="term" value="P:DNA transposition"/>
    <property type="evidence" value="ECO:0007669"/>
    <property type="project" value="InterPro"/>
</dbReference>
<dbReference type="Pfam" id="PF01548">
    <property type="entry name" value="DEDD_Tnp_IS110"/>
    <property type="match status" value="1"/>
</dbReference>
<dbReference type="AlphaFoldDB" id="A0A0J9E332"/>
<dbReference type="NCBIfam" id="NF033542">
    <property type="entry name" value="transpos_IS110"/>
    <property type="match status" value="1"/>
</dbReference>
<feature type="domain" description="Transposase IS110-like N-terminal" evidence="1">
    <location>
        <begin position="5"/>
        <end position="150"/>
    </location>
</feature>
<comment type="caution">
    <text evidence="4">The sequence shown here is derived from an EMBL/GenBank/DDBJ whole genome shotgun (WGS) entry which is preliminary data.</text>
</comment>
<dbReference type="InterPro" id="IPR002525">
    <property type="entry name" value="Transp_IS110-like_N"/>
</dbReference>
<dbReference type="RefSeq" id="WP_049641990.1">
    <property type="nucleotide sequence ID" value="NZ_LFTY01000002.1"/>
</dbReference>
<dbReference type="GO" id="GO:0004803">
    <property type="term" value="F:transposase activity"/>
    <property type="evidence" value="ECO:0007669"/>
    <property type="project" value="InterPro"/>
</dbReference>
<evidence type="ECO:0000313" key="3">
    <source>
        <dbReference type="EMBL" id="KMW56057.1"/>
    </source>
</evidence>
<dbReference type="EMBL" id="LFTY01000002">
    <property type="protein sequence ID" value="KMW56204.1"/>
    <property type="molecule type" value="Genomic_DNA"/>
</dbReference>
<dbReference type="Proteomes" id="UP000037178">
    <property type="component" value="Unassembled WGS sequence"/>
</dbReference>
<dbReference type="InterPro" id="IPR003346">
    <property type="entry name" value="Transposase_20"/>
</dbReference>
<name>A0A0J9E332_9RHOB</name>
<evidence type="ECO:0000313" key="4">
    <source>
        <dbReference type="EMBL" id="KMW56204.1"/>
    </source>
</evidence>
<evidence type="ECO:0000313" key="5">
    <source>
        <dbReference type="EMBL" id="KMW58433.1"/>
    </source>
</evidence>
<dbReference type="GO" id="GO:0003677">
    <property type="term" value="F:DNA binding"/>
    <property type="evidence" value="ECO:0007669"/>
    <property type="project" value="InterPro"/>
</dbReference>
<evidence type="ECO:0000259" key="1">
    <source>
        <dbReference type="Pfam" id="PF01548"/>
    </source>
</evidence>